<dbReference type="RefSeq" id="WP_040288322.1">
    <property type="nucleotide sequence ID" value="NZ_BSRA01000009.1"/>
</dbReference>
<dbReference type="InterPro" id="IPR033752">
    <property type="entry name" value="MetA_family"/>
</dbReference>
<evidence type="ECO:0000256" key="6">
    <source>
        <dbReference type="ARBA" id="ARBA00023315"/>
    </source>
</evidence>
<dbReference type="Gene3D" id="3.40.50.880">
    <property type="match status" value="1"/>
</dbReference>
<dbReference type="UniPathway" id="UPA00051">
    <property type="reaction ID" value="UER00074"/>
</dbReference>
<keyword evidence="6 8" id="KW-0012">Acyltransferase</keyword>
<feature type="active site" evidence="8">
    <location>
        <position position="236"/>
    </location>
</feature>
<reference evidence="12" key="1">
    <citation type="submission" date="2016-10" db="EMBL/GenBank/DDBJ databases">
        <authorList>
            <person name="Varghese N."/>
        </authorList>
    </citation>
    <scope>NUCLEOTIDE SEQUENCE [LARGE SCALE GENOMIC DNA]</scope>
    <source>
        <strain evidence="12">DSM 12489</strain>
    </source>
</reference>
<dbReference type="CDD" id="cd03131">
    <property type="entry name" value="GATase1_HTS"/>
    <property type="match status" value="1"/>
</dbReference>
<evidence type="ECO:0000256" key="8">
    <source>
        <dbReference type="HAMAP-Rule" id="MF_00295"/>
    </source>
</evidence>
<evidence type="ECO:0000256" key="9">
    <source>
        <dbReference type="PIRSR" id="PIRSR000450-1"/>
    </source>
</evidence>
<dbReference type="AlphaFoldDB" id="A0A1H2U7W2"/>
<comment type="function">
    <text evidence="8">Transfers an acetyl group from acetyl-CoA to L-homoserine, forming acetyl-L-homoserine.</text>
</comment>
<feature type="binding site" evidence="8">
    <location>
        <position position="248"/>
    </location>
    <ligand>
        <name>substrate</name>
    </ligand>
</feature>
<reference evidence="11" key="2">
    <citation type="submission" date="2016-10" db="EMBL/GenBank/DDBJ databases">
        <authorList>
            <person name="de Groot N.N."/>
        </authorList>
    </citation>
    <scope>NUCLEOTIDE SEQUENCE [LARGE SCALE GENOMIC DNA]</scope>
    <source>
        <strain evidence="11">DSM 12489</strain>
    </source>
</reference>
<evidence type="ECO:0000256" key="3">
    <source>
        <dbReference type="ARBA" id="ARBA00022605"/>
    </source>
</evidence>
<evidence type="ECO:0000313" key="12">
    <source>
        <dbReference type="Proteomes" id="UP000182589"/>
    </source>
</evidence>
<dbReference type="STRING" id="89784.SAMN04489725_10764"/>
<comment type="caution">
    <text evidence="8">Lacks conserved residue(s) required for the propagation of feature annotation.</text>
</comment>
<evidence type="ECO:0000313" key="10">
    <source>
        <dbReference type="EMBL" id="GLV14093.1"/>
    </source>
</evidence>
<evidence type="ECO:0000256" key="1">
    <source>
        <dbReference type="ARBA" id="ARBA00004496"/>
    </source>
</evidence>
<keyword evidence="2 8" id="KW-0963">Cytoplasm</keyword>
<dbReference type="Proteomes" id="UP001157137">
    <property type="component" value="Unassembled WGS sequence"/>
</dbReference>
<dbReference type="EC" id="2.3.1.31" evidence="8"/>
<dbReference type="NCBIfam" id="TIGR01001">
    <property type="entry name" value="metA"/>
    <property type="match status" value="1"/>
</dbReference>
<dbReference type="InterPro" id="IPR029062">
    <property type="entry name" value="Class_I_gatase-like"/>
</dbReference>
<dbReference type="HAMAP" id="MF_00295">
    <property type="entry name" value="MetA_acyltransf"/>
    <property type="match status" value="1"/>
</dbReference>
<keyword evidence="5 8" id="KW-0486">Methionine biosynthesis</keyword>
<dbReference type="Proteomes" id="UP000182589">
    <property type="component" value="Unassembled WGS sequence"/>
</dbReference>
<reference evidence="10" key="3">
    <citation type="submission" date="2023-02" db="EMBL/GenBank/DDBJ databases">
        <title>Proposal of a novel subspecies: Alicyclobacillus hesperidum subspecies aegle.</title>
        <authorList>
            <person name="Goto K."/>
            <person name="Fujii T."/>
            <person name="Yasui K."/>
            <person name="Mochida K."/>
            <person name="Kato-Tanaka Y."/>
            <person name="Morohoshi S."/>
            <person name="An S.Y."/>
            <person name="Kasai H."/>
            <person name="Yokota A."/>
        </authorList>
    </citation>
    <scope>NUCLEOTIDE SEQUENCE</scope>
    <source>
        <strain evidence="10">DSM 12766</strain>
    </source>
</reference>
<protein>
    <recommendedName>
        <fullName evidence="8">Homoserine O-acetyltransferase</fullName>
        <shortName evidence="8">HAT</shortName>
        <ecNumber evidence="8">2.3.1.31</ecNumber>
    </recommendedName>
    <alternativeName>
        <fullName evidence="8">Homoserine transacetylase</fullName>
        <shortName evidence="8">HTA</shortName>
    </alternativeName>
</protein>
<comment type="similarity">
    <text evidence="8">Belongs to the MetA family.</text>
</comment>
<evidence type="ECO:0000256" key="4">
    <source>
        <dbReference type="ARBA" id="ARBA00022679"/>
    </source>
</evidence>
<keyword evidence="4 8" id="KW-0808">Transferase</keyword>
<proteinExistence type="inferred from homology"/>
<feature type="binding site" evidence="8">
    <location>
        <position position="163"/>
    </location>
    <ligand>
        <name>substrate</name>
    </ligand>
</feature>
<dbReference type="GO" id="GO:0008899">
    <property type="term" value="F:homoserine O-succinyltransferase activity"/>
    <property type="evidence" value="ECO:0007669"/>
    <property type="project" value="UniProtKB-UniRule"/>
</dbReference>
<name>A0A1H2U7W2_9BACL</name>
<comment type="pathway">
    <text evidence="8">Amino-acid biosynthesis; L-methionine biosynthesis via de novo pathway; O-acetyl-L-homoserine from L-homoserine: step 1/1.</text>
</comment>
<keyword evidence="12" id="KW-1185">Reference proteome</keyword>
<accession>A0A1H2U7W2</accession>
<dbReference type="Pfam" id="PF04204">
    <property type="entry name" value="HTS"/>
    <property type="match status" value="1"/>
</dbReference>
<sequence>MPIKIPDHLPAKEILQSEHIFVMGEERAYTQDIRPLKILILNLMPRKEVTETQLLRLLGNSPLQVEVTLLRMRSHVAKNTSTEHLEAFYQTFDEVEQQAYDGMIITGAPVEHLPFEEVTYWPELCEILDWTKGAVTSTLHICWAAQAGLYRHYGLPKYALERKTFGIFEHVVNVRCNLTRGFDDVFLAPHSRHTEVRPDDIRSVKGLDILAESADAGAFLIATPDARQIFVTGHPEYDAITLAEEYQRDIERGLDIDVPCNYYPLDDPRREPLNRWRGHANLLFANWLNYCVYQETPYDLSGRIRQRVAKP</sequence>
<dbReference type="GO" id="GO:0019281">
    <property type="term" value="P:L-methionine biosynthetic process from homoserine via O-succinyl-L-homoserine and cystathionine"/>
    <property type="evidence" value="ECO:0007669"/>
    <property type="project" value="InterPro"/>
</dbReference>
<organism evidence="11 12">
    <name type="scientific">Alicyclobacillus hesperidum</name>
    <dbReference type="NCBI Taxonomy" id="89784"/>
    <lineage>
        <taxon>Bacteria</taxon>
        <taxon>Bacillati</taxon>
        <taxon>Bacillota</taxon>
        <taxon>Bacilli</taxon>
        <taxon>Bacillales</taxon>
        <taxon>Alicyclobacillaceae</taxon>
        <taxon>Alicyclobacillus</taxon>
    </lineage>
</organism>
<evidence type="ECO:0000313" key="11">
    <source>
        <dbReference type="EMBL" id="SDW51534.1"/>
    </source>
</evidence>
<comment type="catalytic activity">
    <reaction evidence="7 8">
        <text>L-homoserine + acetyl-CoA = O-acetyl-L-homoserine + CoA</text>
        <dbReference type="Rhea" id="RHEA:13701"/>
        <dbReference type="ChEBI" id="CHEBI:57287"/>
        <dbReference type="ChEBI" id="CHEBI:57288"/>
        <dbReference type="ChEBI" id="CHEBI:57476"/>
        <dbReference type="ChEBI" id="CHEBI:57716"/>
        <dbReference type="EC" id="2.3.1.31"/>
    </reaction>
</comment>
<evidence type="ECO:0000256" key="7">
    <source>
        <dbReference type="ARBA" id="ARBA00049043"/>
    </source>
</evidence>
<dbReference type="EMBL" id="BSRA01000009">
    <property type="protein sequence ID" value="GLV14093.1"/>
    <property type="molecule type" value="Genomic_DNA"/>
</dbReference>
<dbReference type="PANTHER" id="PTHR20919:SF0">
    <property type="entry name" value="HOMOSERINE O-SUCCINYLTRANSFERASE"/>
    <property type="match status" value="1"/>
</dbReference>
<evidence type="ECO:0000256" key="5">
    <source>
        <dbReference type="ARBA" id="ARBA00023167"/>
    </source>
</evidence>
<dbReference type="EMBL" id="FNOJ01000007">
    <property type="protein sequence ID" value="SDW51534.1"/>
    <property type="molecule type" value="Genomic_DNA"/>
</dbReference>
<feature type="binding site" evidence="8">
    <location>
        <position position="191"/>
    </location>
    <ligand>
        <name>substrate</name>
    </ligand>
</feature>
<dbReference type="PIRSF" id="PIRSF000450">
    <property type="entry name" value="H_ser_succinyltr"/>
    <property type="match status" value="1"/>
</dbReference>
<evidence type="ECO:0000256" key="2">
    <source>
        <dbReference type="ARBA" id="ARBA00022490"/>
    </source>
</evidence>
<dbReference type="FunFam" id="3.40.50.880:FF:000004">
    <property type="entry name" value="Homoserine O-succinyltransferase"/>
    <property type="match status" value="1"/>
</dbReference>
<feature type="site" description="Important for substrate specificity" evidence="8">
    <location>
        <position position="191"/>
    </location>
</feature>
<comment type="subcellular location">
    <subcellularLocation>
        <location evidence="1 8">Cytoplasm</location>
    </subcellularLocation>
</comment>
<dbReference type="PANTHER" id="PTHR20919">
    <property type="entry name" value="HOMOSERINE O-SUCCINYLTRANSFERASE"/>
    <property type="match status" value="1"/>
</dbReference>
<feature type="active site" description="Proton acceptor" evidence="8">
    <location>
        <position position="234"/>
    </location>
</feature>
<dbReference type="GO" id="GO:0005737">
    <property type="term" value="C:cytoplasm"/>
    <property type="evidence" value="ECO:0007669"/>
    <property type="project" value="UniProtKB-SubCell"/>
</dbReference>
<feature type="active site" description="Acyl-thioester intermediate" evidence="8 9">
    <location>
        <position position="142"/>
    </location>
</feature>
<feature type="site" description="Important for acyl-CoA specificity" evidence="8">
    <location>
        <position position="111"/>
    </location>
</feature>
<dbReference type="InterPro" id="IPR005697">
    <property type="entry name" value="HST_MetA"/>
</dbReference>
<gene>
    <name evidence="8" type="primary">metAA</name>
    <name evidence="10" type="ORF">Heshes_17770</name>
    <name evidence="11" type="ORF">SAMN04489725_10764</name>
</gene>
<dbReference type="GO" id="GO:0004414">
    <property type="term" value="F:homoserine O-acetyltransferase activity"/>
    <property type="evidence" value="ECO:0007669"/>
    <property type="project" value="UniProtKB-EC"/>
</dbReference>
<dbReference type="SUPFAM" id="SSF52317">
    <property type="entry name" value="Class I glutamine amidotransferase-like"/>
    <property type="match status" value="1"/>
</dbReference>
<keyword evidence="3 8" id="KW-0028">Amino-acid biosynthesis</keyword>